<dbReference type="AlphaFoldDB" id="A0A511UY29"/>
<evidence type="ECO:0000313" key="1">
    <source>
        <dbReference type="EMBL" id="GEN31530.1"/>
    </source>
</evidence>
<accession>A0A511UY29</accession>
<protein>
    <submittedName>
        <fullName evidence="1">Uncharacterized protein</fullName>
    </submittedName>
</protein>
<sequence>MNHTGDKFYIMCEYKIYLIKGCYVHIESLCIIKKKITILFDEQSIPCNNEYVIRINVNKKC</sequence>
<organism evidence="1 2">
    <name type="scientific">Cerasibacillus quisquiliarum</name>
    <dbReference type="NCBI Taxonomy" id="227865"/>
    <lineage>
        <taxon>Bacteria</taxon>
        <taxon>Bacillati</taxon>
        <taxon>Bacillota</taxon>
        <taxon>Bacilli</taxon>
        <taxon>Bacillales</taxon>
        <taxon>Bacillaceae</taxon>
        <taxon>Cerasibacillus</taxon>
    </lineage>
</organism>
<reference evidence="1 2" key="1">
    <citation type="submission" date="2019-07" db="EMBL/GenBank/DDBJ databases">
        <title>Whole genome shotgun sequence of Cerasibacillus quisquiliarum NBRC 102429.</title>
        <authorList>
            <person name="Hosoyama A."/>
            <person name="Uohara A."/>
            <person name="Ohji S."/>
            <person name="Ichikawa N."/>
        </authorList>
    </citation>
    <scope>NUCLEOTIDE SEQUENCE [LARGE SCALE GENOMIC DNA]</scope>
    <source>
        <strain evidence="1 2">NBRC 102429</strain>
    </source>
</reference>
<evidence type="ECO:0000313" key="2">
    <source>
        <dbReference type="Proteomes" id="UP000321491"/>
    </source>
</evidence>
<gene>
    <name evidence="1" type="ORF">CQU01_17680</name>
</gene>
<proteinExistence type="predicted"/>
<dbReference type="Proteomes" id="UP000321491">
    <property type="component" value="Unassembled WGS sequence"/>
</dbReference>
<name>A0A511UY29_9BACI</name>
<keyword evidence="2" id="KW-1185">Reference proteome</keyword>
<dbReference type="EMBL" id="BJXW01000018">
    <property type="protein sequence ID" value="GEN31530.1"/>
    <property type="molecule type" value="Genomic_DNA"/>
</dbReference>
<comment type="caution">
    <text evidence="1">The sequence shown here is derived from an EMBL/GenBank/DDBJ whole genome shotgun (WGS) entry which is preliminary data.</text>
</comment>